<dbReference type="PROSITE" id="PS00108">
    <property type="entry name" value="PROTEIN_KINASE_ST"/>
    <property type="match status" value="1"/>
</dbReference>
<keyword evidence="2 10" id="KW-0723">Serine/threonine-protein kinase</keyword>
<dbReference type="PROSITE" id="PS50011">
    <property type="entry name" value="PROTEIN_KINASE_DOM"/>
    <property type="match status" value="1"/>
</dbReference>
<dbReference type="InterPro" id="IPR008271">
    <property type="entry name" value="Ser/Thr_kinase_AS"/>
</dbReference>
<keyword evidence="5 10" id="KW-0418">Kinase</keyword>
<dbReference type="Pfam" id="PF00069">
    <property type="entry name" value="Pkinase"/>
    <property type="match status" value="1"/>
</dbReference>
<dbReference type="Gene3D" id="1.10.510.10">
    <property type="entry name" value="Transferase(Phosphotransferase) domain 1"/>
    <property type="match status" value="1"/>
</dbReference>
<evidence type="ECO:0000259" key="9">
    <source>
        <dbReference type="PROSITE" id="PS50011"/>
    </source>
</evidence>
<evidence type="ECO:0000256" key="7">
    <source>
        <dbReference type="PROSITE-ProRule" id="PRU10141"/>
    </source>
</evidence>
<dbReference type="HOGENOM" id="CLU_860183_0_0_11"/>
<evidence type="ECO:0000256" key="2">
    <source>
        <dbReference type="ARBA" id="ARBA00022527"/>
    </source>
</evidence>
<protein>
    <recommendedName>
        <fullName evidence="1">non-specific serine/threonine protein kinase</fullName>
        <ecNumber evidence="1">2.7.11.1</ecNumber>
    </recommendedName>
</protein>
<dbReference type="InterPro" id="IPR011009">
    <property type="entry name" value="Kinase-like_dom_sf"/>
</dbReference>
<dbReference type="GO" id="GO:0005524">
    <property type="term" value="F:ATP binding"/>
    <property type="evidence" value="ECO:0007669"/>
    <property type="project" value="UniProtKB-UniRule"/>
</dbReference>
<evidence type="ECO:0000256" key="3">
    <source>
        <dbReference type="ARBA" id="ARBA00022679"/>
    </source>
</evidence>
<dbReference type="AlphaFoldDB" id="Q0RUT3"/>
<geneLocation type="plasmid" evidence="10 11">
    <name>pRHL3</name>
</geneLocation>
<dbReference type="PANTHER" id="PTHR43289">
    <property type="entry name" value="MITOGEN-ACTIVATED PROTEIN KINASE KINASE KINASE 20-RELATED"/>
    <property type="match status" value="1"/>
</dbReference>
<feature type="domain" description="Protein kinase" evidence="9">
    <location>
        <begin position="27"/>
        <end position="323"/>
    </location>
</feature>
<evidence type="ECO:0000313" key="10">
    <source>
        <dbReference type="EMBL" id="ABH00953.1"/>
    </source>
</evidence>
<dbReference type="GO" id="GO:0004674">
    <property type="term" value="F:protein serine/threonine kinase activity"/>
    <property type="evidence" value="ECO:0007669"/>
    <property type="project" value="UniProtKB-KW"/>
</dbReference>
<sequence>MSDIEPEGTQRDLGRRGIACELAAEGFDDAQEIGRGGFGVVYRCAQPALERTVAIKVLTTEVDRDDRDRFVREQRAMGKLSGHPNIVPVLQVGITDAGRPFIVMPYHSRDSFDAEVRRHGPLPWPDVLAIGVKLAGALETAHRLGILHRDVKPANILITDYGEPQLTDFGIARVGGAFQTTTGTIAGSPAFTAPEVLDGAPSTAASDVYGLGATLFCLLTGHAAFERRAGEGVIAQFVRITTTPTPDLREPRIGPGRRSKWAARPELPSPTRSPTGQITPPTDTNAPHLPDAGRVGRIVVSDVRSSRLMPSSVPAWRCGPRCS</sequence>
<dbReference type="CDD" id="cd14014">
    <property type="entry name" value="STKc_PknB_like"/>
    <property type="match status" value="1"/>
</dbReference>
<evidence type="ECO:0000256" key="5">
    <source>
        <dbReference type="ARBA" id="ARBA00022777"/>
    </source>
</evidence>
<keyword evidence="6 7" id="KW-0067">ATP-binding</keyword>
<reference evidence="11" key="1">
    <citation type="journal article" date="2006" name="Proc. Natl. Acad. Sci. U.S.A.">
        <title>The complete genome of Rhodococcus sp. RHA1 provides insights into a catabolic powerhouse.</title>
        <authorList>
            <person name="McLeod M.P."/>
            <person name="Warren R.L."/>
            <person name="Hsiao W.W.L."/>
            <person name="Araki N."/>
            <person name="Myhre M."/>
            <person name="Fernandes C."/>
            <person name="Miyazawa D."/>
            <person name="Wong W."/>
            <person name="Lillquist A.L."/>
            <person name="Wang D."/>
            <person name="Dosanjh M."/>
            <person name="Hara H."/>
            <person name="Petrescu A."/>
            <person name="Morin R.D."/>
            <person name="Yang G."/>
            <person name="Stott J.M."/>
            <person name="Schein J.E."/>
            <person name="Shin H."/>
            <person name="Smailus D."/>
            <person name="Siddiqui A.S."/>
            <person name="Marra M.A."/>
            <person name="Jones S.J.M."/>
            <person name="Holt R."/>
            <person name="Brinkman F.S.L."/>
            <person name="Miyauchi K."/>
            <person name="Fukuda M."/>
            <person name="Davies J.E."/>
            <person name="Mohn W.W."/>
            <person name="Eltis L.D."/>
        </authorList>
    </citation>
    <scope>NUCLEOTIDE SEQUENCE [LARGE SCALE GENOMIC DNA]</scope>
    <source>
        <strain evidence="11">RHA1</strain>
    </source>
</reference>
<gene>
    <name evidence="10" type="primary">pknK2</name>
    <name evidence="10" type="ordered locus">RHA1_ro11306</name>
</gene>
<evidence type="ECO:0000313" key="11">
    <source>
        <dbReference type="Proteomes" id="UP000008710"/>
    </source>
</evidence>
<dbReference type="Proteomes" id="UP000008710">
    <property type="component" value="Plasmid pRHL3"/>
</dbReference>
<name>Q0RUT3_RHOJR</name>
<keyword evidence="4 7" id="KW-0547">Nucleotide-binding</keyword>
<dbReference type="eggNOG" id="COG0515">
    <property type="taxonomic scope" value="Bacteria"/>
</dbReference>
<dbReference type="SMART" id="SM00220">
    <property type="entry name" value="S_TKc"/>
    <property type="match status" value="1"/>
</dbReference>
<evidence type="ECO:0000256" key="1">
    <source>
        <dbReference type="ARBA" id="ARBA00012513"/>
    </source>
</evidence>
<evidence type="ECO:0000256" key="6">
    <source>
        <dbReference type="ARBA" id="ARBA00022840"/>
    </source>
</evidence>
<feature type="binding site" evidence="7">
    <location>
        <position position="56"/>
    </location>
    <ligand>
        <name>ATP</name>
        <dbReference type="ChEBI" id="CHEBI:30616"/>
    </ligand>
</feature>
<dbReference type="PROSITE" id="PS00107">
    <property type="entry name" value="PROTEIN_KINASE_ATP"/>
    <property type="match status" value="1"/>
</dbReference>
<proteinExistence type="predicted"/>
<dbReference type="KEGG" id="rha:RHA1_ro11306"/>
<evidence type="ECO:0000256" key="8">
    <source>
        <dbReference type="SAM" id="MobiDB-lite"/>
    </source>
</evidence>
<keyword evidence="3 10" id="KW-0808">Transferase</keyword>
<dbReference type="SUPFAM" id="SSF56112">
    <property type="entry name" value="Protein kinase-like (PK-like)"/>
    <property type="match status" value="1"/>
</dbReference>
<dbReference type="OrthoDB" id="27092at2"/>
<dbReference type="EMBL" id="CP000434">
    <property type="protein sequence ID" value="ABH00953.1"/>
    <property type="molecule type" value="Genomic_DNA"/>
</dbReference>
<organism evidence="10 11">
    <name type="scientific">Rhodococcus jostii (strain RHA1)</name>
    <dbReference type="NCBI Taxonomy" id="101510"/>
    <lineage>
        <taxon>Bacteria</taxon>
        <taxon>Bacillati</taxon>
        <taxon>Actinomycetota</taxon>
        <taxon>Actinomycetes</taxon>
        <taxon>Mycobacteriales</taxon>
        <taxon>Nocardiaceae</taxon>
        <taxon>Rhodococcus</taxon>
    </lineage>
</organism>
<feature type="region of interest" description="Disordered" evidence="8">
    <location>
        <begin position="245"/>
        <end position="293"/>
    </location>
</feature>
<dbReference type="PANTHER" id="PTHR43289:SF6">
    <property type="entry name" value="SERINE_THREONINE-PROTEIN KINASE NEKL-3"/>
    <property type="match status" value="1"/>
</dbReference>
<evidence type="ECO:0000256" key="4">
    <source>
        <dbReference type="ARBA" id="ARBA00022741"/>
    </source>
</evidence>
<accession>Q0RUT3</accession>
<dbReference type="InterPro" id="IPR017441">
    <property type="entry name" value="Protein_kinase_ATP_BS"/>
</dbReference>
<dbReference type="EC" id="2.7.11.1" evidence="1"/>
<feature type="compositionally biased region" description="Polar residues" evidence="8">
    <location>
        <begin position="270"/>
        <end position="285"/>
    </location>
</feature>
<keyword evidence="10" id="KW-0614">Plasmid</keyword>
<dbReference type="InterPro" id="IPR000719">
    <property type="entry name" value="Prot_kinase_dom"/>
</dbReference>